<comment type="caution">
    <text evidence="9">The sequence shown here is derived from an EMBL/GenBank/DDBJ whole genome shotgun (WGS) entry which is preliminary data.</text>
</comment>
<feature type="region of interest" description="Disordered" evidence="6">
    <location>
        <begin position="1"/>
        <end position="52"/>
    </location>
</feature>
<dbReference type="InterPro" id="IPR020846">
    <property type="entry name" value="MFS_dom"/>
</dbReference>
<evidence type="ECO:0000256" key="3">
    <source>
        <dbReference type="ARBA" id="ARBA00022692"/>
    </source>
</evidence>
<keyword evidence="3 7" id="KW-0812">Transmembrane</keyword>
<dbReference type="GO" id="GO:0022857">
    <property type="term" value="F:transmembrane transporter activity"/>
    <property type="evidence" value="ECO:0007669"/>
    <property type="project" value="InterPro"/>
</dbReference>
<name>A0AAI9ED29_9PEZI</name>
<evidence type="ECO:0000313" key="10">
    <source>
        <dbReference type="Proteomes" id="UP001296104"/>
    </source>
</evidence>
<protein>
    <submittedName>
        <fullName evidence="9">MFS general substrate transporter</fullName>
    </submittedName>
</protein>
<keyword evidence="10" id="KW-1185">Reference proteome</keyword>
<reference evidence="9" key="1">
    <citation type="submission" date="2023-11" db="EMBL/GenBank/DDBJ databases">
        <authorList>
            <person name="Alioto T."/>
            <person name="Alioto T."/>
            <person name="Gomez Garrido J."/>
        </authorList>
    </citation>
    <scope>NUCLEOTIDE SEQUENCE</scope>
</reference>
<dbReference type="Gene3D" id="1.20.1720.10">
    <property type="entry name" value="Multidrug resistance protein D"/>
    <property type="match status" value="1"/>
</dbReference>
<comment type="similarity">
    <text evidence="2">Belongs to the major facilitator superfamily.</text>
</comment>
<evidence type="ECO:0000259" key="8">
    <source>
        <dbReference type="PROSITE" id="PS50850"/>
    </source>
</evidence>
<keyword evidence="5 7" id="KW-0472">Membrane</keyword>
<dbReference type="Pfam" id="PF00083">
    <property type="entry name" value="Sugar_tr"/>
    <property type="match status" value="1"/>
</dbReference>
<dbReference type="EMBL" id="CAVMBE010000052">
    <property type="protein sequence ID" value="CAK4031704.1"/>
    <property type="molecule type" value="Genomic_DNA"/>
</dbReference>
<dbReference type="PROSITE" id="PS50850">
    <property type="entry name" value="MFS"/>
    <property type="match status" value="1"/>
</dbReference>
<comment type="subcellular location">
    <subcellularLocation>
        <location evidence="1">Membrane</location>
        <topology evidence="1">Multi-pass membrane protein</topology>
    </subcellularLocation>
</comment>
<feature type="domain" description="Major facilitator superfamily (MFS) profile" evidence="8">
    <location>
        <begin position="60"/>
        <end position="174"/>
    </location>
</feature>
<organism evidence="9 10">
    <name type="scientific">Lecanosticta acicola</name>
    <dbReference type="NCBI Taxonomy" id="111012"/>
    <lineage>
        <taxon>Eukaryota</taxon>
        <taxon>Fungi</taxon>
        <taxon>Dikarya</taxon>
        <taxon>Ascomycota</taxon>
        <taxon>Pezizomycotina</taxon>
        <taxon>Dothideomycetes</taxon>
        <taxon>Dothideomycetidae</taxon>
        <taxon>Mycosphaerellales</taxon>
        <taxon>Mycosphaerellaceae</taxon>
        <taxon>Lecanosticta</taxon>
    </lineage>
</organism>
<dbReference type="PANTHER" id="PTHR23502">
    <property type="entry name" value="MAJOR FACILITATOR SUPERFAMILY"/>
    <property type="match status" value="1"/>
</dbReference>
<dbReference type="GO" id="GO:0016020">
    <property type="term" value="C:membrane"/>
    <property type="evidence" value="ECO:0007669"/>
    <property type="project" value="UniProtKB-SubCell"/>
</dbReference>
<dbReference type="Proteomes" id="UP001296104">
    <property type="component" value="Unassembled WGS sequence"/>
</dbReference>
<feature type="transmembrane region" description="Helical" evidence="7">
    <location>
        <begin position="96"/>
        <end position="115"/>
    </location>
</feature>
<evidence type="ECO:0000256" key="2">
    <source>
        <dbReference type="ARBA" id="ARBA00008335"/>
    </source>
</evidence>
<proteinExistence type="inferred from homology"/>
<feature type="compositionally biased region" description="Polar residues" evidence="6">
    <location>
        <begin position="13"/>
        <end position="23"/>
    </location>
</feature>
<evidence type="ECO:0000256" key="7">
    <source>
        <dbReference type="SAM" id="Phobius"/>
    </source>
</evidence>
<evidence type="ECO:0000256" key="5">
    <source>
        <dbReference type="ARBA" id="ARBA00023136"/>
    </source>
</evidence>
<dbReference type="AlphaFoldDB" id="A0AAI9ED29"/>
<evidence type="ECO:0000313" key="9">
    <source>
        <dbReference type="EMBL" id="CAK4031704.1"/>
    </source>
</evidence>
<dbReference type="InterPro" id="IPR036259">
    <property type="entry name" value="MFS_trans_sf"/>
</dbReference>
<dbReference type="SUPFAM" id="SSF103473">
    <property type="entry name" value="MFS general substrate transporter"/>
    <property type="match status" value="1"/>
</dbReference>
<evidence type="ECO:0000256" key="6">
    <source>
        <dbReference type="SAM" id="MobiDB-lite"/>
    </source>
</evidence>
<keyword evidence="4 7" id="KW-1133">Transmembrane helix</keyword>
<dbReference type="InterPro" id="IPR005828">
    <property type="entry name" value="MFS_sugar_transport-like"/>
</dbReference>
<dbReference type="PANTHER" id="PTHR23502:SF68">
    <property type="entry name" value="MULTIDRUG TRANSPORTER, PUTATIVE (AFU_ORTHOLOGUE AFUA_3G01120)-RELATED"/>
    <property type="match status" value="1"/>
</dbReference>
<evidence type="ECO:0000256" key="4">
    <source>
        <dbReference type="ARBA" id="ARBA00022989"/>
    </source>
</evidence>
<gene>
    <name evidence="9" type="ORF">LECACI_7A006862</name>
</gene>
<feature type="transmembrane region" description="Helical" evidence="7">
    <location>
        <begin position="135"/>
        <end position="158"/>
    </location>
</feature>
<accession>A0AAI9ED29</accession>
<evidence type="ECO:0000256" key="1">
    <source>
        <dbReference type="ARBA" id="ARBA00004141"/>
    </source>
</evidence>
<sequence>MAHSDEDEEKHFPSQSQTAADLQSQKDDSSTTQDPNVVDRDGDTDPQNPRNWSIKTKIANTSLVTVLTLLTPPASSMFAPGVLQVLRDFRTTSATIAELVVLIYILGFAVGPLIISPLSEMDGRYPVYVVCNVMFLMWTIACAVVQSMPQLIVFRFLIRMQPVGTQYQHIQMGP</sequence>